<evidence type="ECO:0000256" key="3">
    <source>
        <dbReference type="ARBA" id="ARBA00022989"/>
    </source>
</evidence>
<evidence type="ECO:0000256" key="5">
    <source>
        <dbReference type="SAM" id="Phobius"/>
    </source>
</evidence>
<proteinExistence type="predicted"/>
<dbReference type="Pfam" id="PF01699">
    <property type="entry name" value="Na_Ca_ex"/>
    <property type="match status" value="2"/>
</dbReference>
<feature type="transmembrane region" description="Helical" evidence="5">
    <location>
        <begin position="314"/>
        <end position="337"/>
    </location>
</feature>
<keyword evidence="3 5" id="KW-1133">Transmembrane helix</keyword>
<organism evidence="7 8">
    <name type="scientific">Geotalea uraniireducens</name>
    <dbReference type="NCBI Taxonomy" id="351604"/>
    <lineage>
        <taxon>Bacteria</taxon>
        <taxon>Pseudomonadati</taxon>
        <taxon>Thermodesulfobacteriota</taxon>
        <taxon>Desulfuromonadia</taxon>
        <taxon>Geobacterales</taxon>
        <taxon>Geobacteraceae</taxon>
        <taxon>Geotalea</taxon>
    </lineage>
</organism>
<gene>
    <name evidence="7" type="ORF">GURASL_16880</name>
</gene>
<dbReference type="PANTHER" id="PTHR10846">
    <property type="entry name" value="SODIUM/POTASSIUM/CALCIUM EXCHANGER"/>
    <property type="match status" value="1"/>
</dbReference>
<feature type="transmembrane region" description="Helical" evidence="5">
    <location>
        <begin position="6"/>
        <end position="25"/>
    </location>
</feature>
<dbReference type="InterPro" id="IPR004481">
    <property type="entry name" value="K/Na/Ca-exchanger"/>
</dbReference>
<feature type="transmembrane region" description="Helical" evidence="5">
    <location>
        <begin position="108"/>
        <end position="131"/>
    </location>
</feature>
<accession>A0ABM8EJV3</accession>
<feature type="transmembrane region" description="Helical" evidence="5">
    <location>
        <begin position="256"/>
        <end position="275"/>
    </location>
</feature>
<feature type="transmembrane region" description="Helical" evidence="5">
    <location>
        <begin position="191"/>
        <end position="209"/>
    </location>
</feature>
<evidence type="ECO:0000313" key="7">
    <source>
        <dbReference type="EMBL" id="BDV42765.1"/>
    </source>
</evidence>
<feature type="domain" description="Sodium/calcium exchanger membrane region" evidence="6">
    <location>
        <begin position="196"/>
        <end position="335"/>
    </location>
</feature>
<dbReference type="Gene3D" id="1.20.1420.30">
    <property type="entry name" value="NCX, central ion-binding region"/>
    <property type="match status" value="1"/>
</dbReference>
<protein>
    <submittedName>
        <fullName evidence="7">Sodium/calcium exchanger membrane protein</fullName>
    </submittedName>
</protein>
<feature type="transmembrane region" description="Helical" evidence="5">
    <location>
        <begin position="74"/>
        <end position="96"/>
    </location>
</feature>
<dbReference type="RefSeq" id="WP_282003420.1">
    <property type="nucleotide sequence ID" value="NZ_AP027151.1"/>
</dbReference>
<feature type="transmembrane region" description="Helical" evidence="5">
    <location>
        <begin position="287"/>
        <end position="307"/>
    </location>
</feature>
<dbReference type="PANTHER" id="PTHR10846:SF8">
    <property type="entry name" value="INNER MEMBRANE PROTEIN YRBG"/>
    <property type="match status" value="1"/>
</dbReference>
<dbReference type="InterPro" id="IPR044880">
    <property type="entry name" value="NCX_ion-bd_dom_sf"/>
</dbReference>
<keyword evidence="4 5" id="KW-0472">Membrane</keyword>
<dbReference type="Proteomes" id="UP001317705">
    <property type="component" value="Chromosome"/>
</dbReference>
<feature type="domain" description="Sodium/calcium exchanger membrane region" evidence="6">
    <location>
        <begin position="9"/>
        <end position="158"/>
    </location>
</feature>
<reference evidence="7 8" key="1">
    <citation type="submission" date="2022-12" db="EMBL/GenBank/DDBJ databases">
        <title>Polyphasic characterization of Geotalea uranireducens NIT-SL11 newly isolated from a complex of sewage sludge and microbially reduced graphene oxide.</title>
        <authorList>
            <person name="Xie L."/>
            <person name="Yoshida N."/>
            <person name="Meng L."/>
        </authorList>
    </citation>
    <scope>NUCLEOTIDE SEQUENCE [LARGE SCALE GENOMIC DNA]</scope>
    <source>
        <strain evidence="7 8">NIT-SL11</strain>
    </source>
</reference>
<evidence type="ECO:0000256" key="2">
    <source>
        <dbReference type="ARBA" id="ARBA00022692"/>
    </source>
</evidence>
<evidence type="ECO:0000256" key="1">
    <source>
        <dbReference type="ARBA" id="ARBA00004141"/>
    </source>
</evidence>
<comment type="subcellular location">
    <subcellularLocation>
        <location evidence="1">Membrane</location>
        <topology evidence="1">Multi-pass membrane protein</topology>
    </subcellularLocation>
</comment>
<evidence type="ECO:0000256" key="4">
    <source>
        <dbReference type="ARBA" id="ARBA00023136"/>
    </source>
</evidence>
<dbReference type="InterPro" id="IPR004837">
    <property type="entry name" value="NaCa_Exmemb"/>
</dbReference>
<feature type="transmembrane region" description="Helical" evidence="5">
    <location>
        <begin position="137"/>
        <end position="159"/>
    </location>
</feature>
<keyword evidence="8" id="KW-1185">Reference proteome</keyword>
<keyword evidence="2 5" id="KW-0812">Transmembrane</keyword>
<feature type="transmembrane region" description="Helical" evidence="5">
    <location>
        <begin position="221"/>
        <end position="244"/>
    </location>
</feature>
<dbReference type="EMBL" id="AP027151">
    <property type="protein sequence ID" value="BDV42765.1"/>
    <property type="molecule type" value="Genomic_DNA"/>
</dbReference>
<evidence type="ECO:0000313" key="8">
    <source>
        <dbReference type="Proteomes" id="UP001317705"/>
    </source>
</evidence>
<feature type="transmembrane region" description="Helical" evidence="5">
    <location>
        <begin position="45"/>
        <end position="68"/>
    </location>
</feature>
<sequence>MVDGELAILWLGFVASGAVIVYAGAKLSRYGDVLAEKSGLGRSWIGVILMACVSSLPELVTGVSSVTYVGAPDLAVGDAMGSCVFNLVILAFLDVIERAKPISARAQQGHVLSGGFGVLLLAIVSLSLFWGNRMVPFGWMGFYSLLFVGIYVIAIRLVYSYEKRQIARFISEQAETFAYGDIELRTAAVRYGWNALLVIGAAILLPEIGKGIALRTGLGQTFVGNIFIAAATSLPEVVIAVTAVRIGAIDLAIGNLLGSNLFNVGILAADDFFYFPGPLLSAVSHSHIISTLTAVSMTSIVIIGLTYRSERRLLFLAWDSFVIMLMYLAYLMLLYSYR</sequence>
<evidence type="ECO:0000259" key="6">
    <source>
        <dbReference type="Pfam" id="PF01699"/>
    </source>
</evidence>
<name>A0ABM8EJV3_9BACT</name>